<dbReference type="EMBL" id="PKGS01000001">
    <property type="protein sequence ID" value="PKZ17525.1"/>
    <property type="molecule type" value="Genomic_DNA"/>
</dbReference>
<keyword evidence="2" id="KW-0813">Transport</keyword>
<dbReference type="SUPFAM" id="SSF52540">
    <property type="entry name" value="P-loop containing nucleoside triphosphate hydrolases"/>
    <property type="match status" value="1"/>
</dbReference>
<dbReference type="PROSITE" id="PS00211">
    <property type="entry name" value="ABC_TRANSPORTER_1"/>
    <property type="match status" value="1"/>
</dbReference>
<evidence type="ECO:0000259" key="10">
    <source>
        <dbReference type="PROSITE" id="PS50893"/>
    </source>
</evidence>
<evidence type="ECO:0000256" key="2">
    <source>
        <dbReference type="ARBA" id="ARBA00022448"/>
    </source>
</evidence>
<dbReference type="GO" id="GO:0016887">
    <property type="term" value="F:ATP hydrolysis activity"/>
    <property type="evidence" value="ECO:0007669"/>
    <property type="project" value="InterPro"/>
</dbReference>
<dbReference type="PROSITE" id="PS51257">
    <property type="entry name" value="PROKAR_LIPOPROTEIN"/>
    <property type="match status" value="1"/>
</dbReference>
<dbReference type="RefSeq" id="WP_101539685.1">
    <property type="nucleotide sequence ID" value="NZ_PKGS01000001.1"/>
</dbReference>
<feature type="transmembrane region" description="Helical" evidence="9">
    <location>
        <begin position="156"/>
        <end position="174"/>
    </location>
</feature>
<dbReference type="Gene3D" id="3.40.50.300">
    <property type="entry name" value="P-loop containing nucleotide triphosphate hydrolases"/>
    <property type="match status" value="1"/>
</dbReference>
<evidence type="ECO:0000313" key="13">
    <source>
        <dbReference type="Proteomes" id="UP000234335"/>
    </source>
</evidence>
<evidence type="ECO:0000256" key="7">
    <source>
        <dbReference type="ARBA" id="ARBA00022989"/>
    </source>
</evidence>
<evidence type="ECO:0000256" key="4">
    <source>
        <dbReference type="ARBA" id="ARBA00022692"/>
    </source>
</evidence>
<dbReference type="Pfam" id="PF00005">
    <property type="entry name" value="ABC_tran"/>
    <property type="match status" value="1"/>
</dbReference>
<dbReference type="SUPFAM" id="SSF90123">
    <property type="entry name" value="ABC transporter transmembrane region"/>
    <property type="match status" value="1"/>
</dbReference>
<dbReference type="PANTHER" id="PTHR24221">
    <property type="entry name" value="ATP-BINDING CASSETTE SUB-FAMILY B"/>
    <property type="match status" value="1"/>
</dbReference>
<comment type="subcellular location">
    <subcellularLocation>
        <location evidence="1">Cell membrane</location>
        <topology evidence="1">Multi-pass membrane protein</topology>
    </subcellularLocation>
</comment>
<keyword evidence="8 9" id="KW-0472">Membrane</keyword>
<evidence type="ECO:0000256" key="1">
    <source>
        <dbReference type="ARBA" id="ARBA00004651"/>
    </source>
</evidence>
<dbReference type="GO" id="GO:0034040">
    <property type="term" value="F:ATPase-coupled lipid transmembrane transporter activity"/>
    <property type="evidence" value="ECO:0007669"/>
    <property type="project" value="TreeGrafter"/>
</dbReference>
<dbReference type="InterPro" id="IPR003439">
    <property type="entry name" value="ABC_transporter-like_ATP-bd"/>
</dbReference>
<keyword evidence="5" id="KW-0547">Nucleotide-binding</keyword>
<evidence type="ECO:0000256" key="6">
    <source>
        <dbReference type="ARBA" id="ARBA00022840"/>
    </source>
</evidence>
<accession>A0A2I1MBL5</accession>
<comment type="caution">
    <text evidence="12">The sequence shown here is derived from an EMBL/GenBank/DDBJ whole genome shotgun (WGS) entry which is preliminary data.</text>
</comment>
<evidence type="ECO:0000256" key="9">
    <source>
        <dbReference type="SAM" id="Phobius"/>
    </source>
</evidence>
<keyword evidence="7 9" id="KW-1133">Transmembrane helix</keyword>
<evidence type="ECO:0000256" key="8">
    <source>
        <dbReference type="ARBA" id="ARBA00023136"/>
    </source>
</evidence>
<dbReference type="Proteomes" id="UP000234335">
    <property type="component" value="Unassembled WGS sequence"/>
</dbReference>
<sequence length="581" mass="66244">MKIYKKLFSYIPDKKINGVLSVIFTALGCLIQFYAYYLIWQIIESVFIKGNFLDVKSSASFVLNLFIVQAILYIVGTWMSHLAAFSLETRLREKGIKNLVNASNTFFDTHQSGEVRKIIDNNVEQTHMSVAHLIPDHTAAIITPILLLILVFNIDLYLGIFFVIIVLISMFLLYKMSGEKDFTIAYMKKSDELNGQAVEYVRGLPVVKIFNAPLIGFKKLYRTINDYRDMVYEYSMSCRLPFVSFQWVLNIFIITPIFIAIYMVKNGADPYLWSAKILFFTLFMGLFFSDLMKIMYVGLYNVEANTAVDNLESLFDEMKDNAITYGNDEFIENYSIEFKNVSFSYDKKTKVIDNLSFKLDQGKVYALVGPSGGGKSTIAKLISALYPIDSGEILIGNKNIYSYRRESLMDNIGMVYQNPKLFQGISIFENVKLAKKDASDKEVYDALKLAKCDQFIDRFEDGYDSIIGASGVNLSGGEIQRVSIARIFLKDPKVIILDEASAAADPENEYELQQAFKGLMEGKTVIMIAHRLSSIRGVDEILVVEDGNIIERGSHDYLMEKEARYKQFVDLYDEANQWRIS</sequence>
<keyword evidence="13" id="KW-1185">Reference proteome</keyword>
<dbReference type="PROSITE" id="PS50893">
    <property type="entry name" value="ABC_TRANSPORTER_2"/>
    <property type="match status" value="1"/>
</dbReference>
<gene>
    <name evidence="12" type="ORF">CYJ34_02090</name>
</gene>
<keyword evidence="4 9" id="KW-0812">Transmembrane</keyword>
<protein>
    <submittedName>
        <fullName evidence="12">ABC transporter ATP-binding protein</fullName>
    </submittedName>
</protein>
<evidence type="ECO:0000256" key="5">
    <source>
        <dbReference type="ARBA" id="ARBA00022741"/>
    </source>
</evidence>
<feature type="domain" description="ABC transporter" evidence="10">
    <location>
        <begin position="336"/>
        <end position="571"/>
    </location>
</feature>
<dbReference type="Gene3D" id="1.20.1560.10">
    <property type="entry name" value="ABC transporter type 1, transmembrane domain"/>
    <property type="match status" value="1"/>
</dbReference>
<dbReference type="InterPro" id="IPR027417">
    <property type="entry name" value="P-loop_NTPase"/>
</dbReference>
<keyword evidence="3" id="KW-1003">Cell membrane</keyword>
<dbReference type="GO" id="GO:0005886">
    <property type="term" value="C:plasma membrane"/>
    <property type="evidence" value="ECO:0007669"/>
    <property type="project" value="UniProtKB-SubCell"/>
</dbReference>
<dbReference type="PANTHER" id="PTHR24221:SF654">
    <property type="entry name" value="ATP-BINDING CASSETTE SUB-FAMILY B MEMBER 6"/>
    <property type="match status" value="1"/>
</dbReference>
<keyword evidence="6 12" id="KW-0067">ATP-binding</keyword>
<evidence type="ECO:0000313" key="12">
    <source>
        <dbReference type="EMBL" id="PKZ17525.1"/>
    </source>
</evidence>
<dbReference type="SMART" id="SM00382">
    <property type="entry name" value="AAA"/>
    <property type="match status" value="1"/>
</dbReference>
<feature type="transmembrane region" description="Helical" evidence="9">
    <location>
        <begin position="130"/>
        <end position="150"/>
    </location>
</feature>
<name>A0A2I1MBL5_9FIRM</name>
<feature type="transmembrane region" description="Helical" evidence="9">
    <location>
        <begin position="240"/>
        <end position="264"/>
    </location>
</feature>
<dbReference type="FunFam" id="3.40.50.300:FF:000221">
    <property type="entry name" value="Multidrug ABC transporter ATP-binding protein"/>
    <property type="match status" value="1"/>
</dbReference>
<dbReference type="AlphaFoldDB" id="A0A2I1MBL5"/>
<dbReference type="InterPro" id="IPR011527">
    <property type="entry name" value="ABC1_TM_dom"/>
</dbReference>
<dbReference type="InterPro" id="IPR036640">
    <property type="entry name" value="ABC1_TM_sf"/>
</dbReference>
<dbReference type="GO" id="GO:0140359">
    <property type="term" value="F:ABC-type transporter activity"/>
    <property type="evidence" value="ECO:0007669"/>
    <property type="project" value="InterPro"/>
</dbReference>
<evidence type="ECO:0000256" key="3">
    <source>
        <dbReference type="ARBA" id="ARBA00022475"/>
    </source>
</evidence>
<dbReference type="InterPro" id="IPR039421">
    <property type="entry name" value="Type_1_exporter"/>
</dbReference>
<feature type="transmembrane region" description="Helical" evidence="9">
    <location>
        <begin position="20"/>
        <end position="43"/>
    </location>
</feature>
<dbReference type="InterPro" id="IPR017871">
    <property type="entry name" value="ABC_transporter-like_CS"/>
</dbReference>
<feature type="transmembrane region" description="Helical" evidence="9">
    <location>
        <begin position="63"/>
        <end position="87"/>
    </location>
</feature>
<dbReference type="PROSITE" id="PS50929">
    <property type="entry name" value="ABC_TM1F"/>
    <property type="match status" value="1"/>
</dbReference>
<organism evidence="12 13">
    <name type="scientific">Anaerococcus octavius</name>
    <dbReference type="NCBI Taxonomy" id="54007"/>
    <lineage>
        <taxon>Bacteria</taxon>
        <taxon>Bacillati</taxon>
        <taxon>Bacillota</taxon>
        <taxon>Tissierellia</taxon>
        <taxon>Tissierellales</taxon>
        <taxon>Peptoniphilaceae</taxon>
        <taxon>Anaerococcus</taxon>
    </lineage>
</organism>
<dbReference type="InterPro" id="IPR003593">
    <property type="entry name" value="AAA+_ATPase"/>
</dbReference>
<reference evidence="12 13" key="1">
    <citation type="submission" date="2017-12" db="EMBL/GenBank/DDBJ databases">
        <title>Phylogenetic diversity of female urinary microbiome.</title>
        <authorList>
            <person name="Thomas-White K."/>
            <person name="Wolfe A.J."/>
        </authorList>
    </citation>
    <scope>NUCLEOTIDE SEQUENCE [LARGE SCALE GENOMIC DNA]</scope>
    <source>
        <strain evidence="12 13">UMB0119</strain>
    </source>
</reference>
<dbReference type="GO" id="GO:0005524">
    <property type="term" value="F:ATP binding"/>
    <property type="evidence" value="ECO:0007669"/>
    <property type="project" value="UniProtKB-KW"/>
</dbReference>
<dbReference type="Pfam" id="PF00664">
    <property type="entry name" value="ABC_membrane"/>
    <property type="match status" value="1"/>
</dbReference>
<proteinExistence type="predicted"/>
<evidence type="ECO:0000259" key="11">
    <source>
        <dbReference type="PROSITE" id="PS50929"/>
    </source>
</evidence>
<feature type="domain" description="ABC transmembrane type-1" evidence="11">
    <location>
        <begin position="19"/>
        <end position="292"/>
    </location>
</feature>
<feature type="transmembrane region" description="Helical" evidence="9">
    <location>
        <begin position="270"/>
        <end position="288"/>
    </location>
</feature>